<feature type="domain" description="BACK" evidence="1">
    <location>
        <begin position="2"/>
        <end position="34"/>
    </location>
</feature>
<feature type="non-terminal residue" evidence="2">
    <location>
        <position position="71"/>
    </location>
</feature>
<dbReference type="Proteomes" id="UP000230423">
    <property type="component" value="Unassembled WGS sequence"/>
</dbReference>
<sequence>DIVGTEEFYRLPFEQLVEIISSEGLSVPSEEQLMEHVRLPLCQPKFLVNTVSKDALVKADSSCRDFVDEAK</sequence>
<evidence type="ECO:0000313" key="3">
    <source>
        <dbReference type="Proteomes" id="UP000230423"/>
    </source>
</evidence>
<dbReference type="EMBL" id="KZ427955">
    <property type="protein sequence ID" value="PIO52489.1"/>
    <property type="molecule type" value="Genomic_DNA"/>
</dbReference>
<dbReference type="AlphaFoldDB" id="A0A2G9T3G5"/>
<dbReference type="InterPro" id="IPR011705">
    <property type="entry name" value="BACK"/>
</dbReference>
<dbReference type="Pfam" id="PF07707">
    <property type="entry name" value="BACK"/>
    <property type="match status" value="1"/>
</dbReference>
<organism evidence="2 3">
    <name type="scientific">Teladorsagia circumcincta</name>
    <name type="common">Brown stomach worm</name>
    <name type="synonym">Ostertagia circumcincta</name>
    <dbReference type="NCBI Taxonomy" id="45464"/>
    <lineage>
        <taxon>Eukaryota</taxon>
        <taxon>Metazoa</taxon>
        <taxon>Ecdysozoa</taxon>
        <taxon>Nematoda</taxon>
        <taxon>Chromadorea</taxon>
        <taxon>Rhabditida</taxon>
        <taxon>Rhabditina</taxon>
        <taxon>Rhabditomorpha</taxon>
        <taxon>Strongyloidea</taxon>
        <taxon>Trichostrongylidae</taxon>
        <taxon>Teladorsagia</taxon>
    </lineage>
</organism>
<name>A0A2G9T3G5_TELCI</name>
<dbReference type="Gene3D" id="1.25.40.420">
    <property type="match status" value="2"/>
</dbReference>
<dbReference type="OrthoDB" id="45365at2759"/>
<protein>
    <recommendedName>
        <fullName evidence="1">BACK domain-containing protein</fullName>
    </recommendedName>
</protein>
<evidence type="ECO:0000259" key="1">
    <source>
        <dbReference type="Pfam" id="PF07707"/>
    </source>
</evidence>
<gene>
    <name evidence="2" type="ORF">TELCIR_26205</name>
</gene>
<feature type="non-terminal residue" evidence="2">
    <location>
        <position position="1"/>
    </location>
</feature>
<reference evidence="2 3" key="1">
    <citation type="submission" date="2015-09" db="EMBL/GenBank/DDBJ databases">
        <title>Draft genome of the parasitic nematode Teladorsagia circumcincta isolate WARC Sus (inbred).</title>
        <authorList>
            <person name="Mitreva M."/>
        </authorList>
    </citation>
    <scope>NUCLEOTIDE SEQUENCE [LARGE SCALE GENOMIC DNA]</scope>
    <source>
        <strain evidence="2 3">S</strain>
    </source>
</reference>
<proteinExistence type="predicted"/>
<evidence type="ECO:0000313" key="2">
    <source>
        <dbReference type="EMBL" id="PIO52489.1"/>
    </source>
</evidence>
<accession>A0A2G9T3G5</accession>
<keyword evidence="3" id="KW-1185">Reference proteome</keyword>